<dbReference type="GO" id="GO:0008094">
    <property type="term" value="F:ATP-dependent activity, acting on DNA"/>
    <property type="evidence" value="ECO:0007669"/>
    <property type="project" value="TreeGrafter"/>
</dbReference>
<keyword evidence="10" id="KW-0547">Nucleotide-binding</keyword>
<dbReference type="InterPro" id="IPR002464">
    <property type="entry name" value="DNA/RNA_helicase_DEAH_CS"/>
</dbReference>
<evidence type="ECO:0000256" key="26">
    <source>
        <dbReference type="PROSITE-ProRule" id="PRU01343"/>
    </source>
</evidence>
<evidence type="ECO:0000256" key="22">
    <source>
        <dbReference type="ARBA" id="ARBA00063699"/>
    </source>
</evidence>
<dbReference type="Pfam" id="PF00271">
    <property type="entry name" value="Helicase_C"/>
    <property type="match status" value="1"/>
</dbReference>
<evidence type="ECO:0000256" key="12">
    <source>
        <dbReference type="ARBA" id="ARBA00022801"/>
    </source>
</evidence>
<dbReference type="InterPro" id="IPR000330">
    <property type="entry name" value="SNF2_N"/>
</dbReference>
<dbReference type="Gene3D" id="3.40.50.10810">
    <property type="entry name" value="Tandem AAA-ATPase domain"/>
    <property type="match status" value="1"/>
</dbReference>
<comment type="subcellular location">
    <subcellularLocation>
        <location evidence="2">Cytoplasm</location>
    </subcellularLocation>
    <subcellularLocation>
        <location evidence="1">Nucleus</location>
    </subcellularLocation>
</comment>
<evidence type="ECO:0000256" key="2">
    <source>
        <dbReference type="ARBA" id="ARBA00004496"/>
    </source>
</evidence>
<keyword evidence="19" id="KW-0508">mRNA splicing</keyword>
<evidence type="ECO:0000256" key="14">
    <source>
        <dbReference type="ARBA" id="ARBA00022833"/>
    </source>
</evidence>
<dbReference type="Gene3D" id="3.40.50.300">
    <property type="entry name" value="P-loop containing nucleotide triphosphate hydrolases"/>
    <property type="match status" value="1"/>
</dbReference>
<organism evidence="31 32">
    <name type="scientific">Pleurodeles waltl</name>
    <name type="common">Iberian ribbed newt</name>
    <dbReference type="NCBI Taxonomy" id="8319"/>
    <lineage>
        <taxon>Eukaryota</taxon>
        <taxon>Metazoa</taxon>
        <taxon>Chordata</taxon>
        <taxon>Craniata</taxon>
        <taxon>Vertebrata</taxon>
        <taxon>Euteleostomi</taxon>
        <taxon>Amphibia</taxon>
        <taxon>Batrachia</taxon>
        <taxon>Caudata</taxon>
        <taxon>Salamandroidea</taxon>
        <taxon>Salamandridae</taxon>
        <taxon>Pleurodelinae</taxon>
        <taxon>Pleurodeles</taxon>
    </lineage>
</organism>
<keyword evidence="11 26" id="KW-0863">Zinc-finger</keyword>
<dbReference type="PROSITE" id="PS51192">
    <property type="entry name" value="HELICASE_ATP_BIND_1"/>
    <property type="match status" value="1"/>
</dbReference>
<accession>A0AAV7NHH5</accession>
<dbReference type="GO" id="GO:0016787">
    <property type="term" value="F:hydrolase activity"/>
    <property type="evidence" value="ECO:0007669"/>
    <property type="project" value="UniProtKB-KW"/>
</dbReference>
<evidence type="ECO:0000256" key="16">
    <source>
        <dbReference type="ARBA" id="ARBA00023015"/>
    </source>
</evidence>
<gene>
    <name evidence="31" type="ORF">NDU88_000533</name>
</gene>
<dbReference type="Pfam" id="PF00176">
    <property type="entry name" value="SNF2-rel_dom"/>
    <property type="match status" value="1"/>
</dbReference>
<feature type="region of interest" description="Disordered" evidence="27">
    <location>
        <begin position="317"/>
        <end position="374"/>
    </location>
</feature>
<dbReference type="GO" id="GO:0006397">
    <property type="term" value="P:mRNA processing"/>
    <property type="evidence" value="ECO:0007669"/>
    <property type="project" value="UniProtKB-KW"/>
</dbReference>
<keyword evidence="8" id="KW-0479">Metal-binding</keyword>
<dbReference type="PROSITE" id="PS51999">
    <property type="entry name" value="ZF_GRF"/>
    <property type="match status" value="1"/>
</dbReference>
<dbReference type="PANTHER" id="PTHR45626:SF50">
    <property type="entry name" value="TRANSCRIPTION TERMINATION FACTOR 2"/>
    <property type="match status" value="1"/>
</dbReference>
<dbReference type="GO" id="GO:0008380">
    <property type="term" value="P:RNA splicing"/>
    <property type="evidence" value="ECO:0007669"/>
    <property type="project" value="UniProtKB-KW"/>
</dbReference>
<dbReference type="InterPro" id="IPR049730">
    <property type="entry name" value="SNF2/RAD54-like_C"/>
</dbReference>
<comment type="subunit">
    <text evidence="22">Interacts with CDC5L. Part of the spliceosome.</text>
</comment>
<keyword evidence="32" id="KW-1185">Reference proteome</keyword>
<evidence type="ECO:0000256" key="11">
    <source>
        <dbReference type="ARBA" id="ARBA00022771"/>
    </source>
</evidence>
<dbReference type="SMART" id="SM00487">
    <property type="entry name" value="DEXDc"/>
    <property type="match status" value="1"/>
</dbReference>
<dbReference type="FunFam" id="3.40.50.10810:FF:000043">
    <property type="entry name" value="Transcription termination factor 2"/>
    <property type="match status" value="1"/>
</dbReference>
<evidence type="ECO:0000259" key="29">
    <source>
        <dbReference type="PROSITE" id="PS51194"/>
    </source>
</evidence>
<evidence type="ECO:0000256" key="21">
    <source>
        <dbReference type="ARBA" id="ARBA00055750"/>
    </source>
</evidence>
<evidence type="ECO:0000256" key="1">
    <source>
        <dbReference type="ARBA" id="ARBA00004123"/>
    </source>
</evidence>
<dbReference type="GO" id="GO:0005524">
    <property type="term" value="F:ATP binding"/>
    <property type="evidence" value="ECO:0007669"/>
    <property type="project" value="UniProtKB-KW"/>
</dbReference>
<dbReference type="GO" id="GO:0005681">
    <property type="term" value="C:spliceosomal complex"/>
    <property type="evidence" value="ECO:0007669"/>
    <property type="project" value="UniProtKB-KW"/>
</dbReference>
<keyword evidence="20" id="KW-0539">Nucleus</keyword>
<dbReference type="SMART" id="SM00490">
    <property type="entry name" value="HELICc"/>
    <property type="match status" value="1"/>
</dbReference>
<dbReference type="InterPro" id="IPR027417">
    <property type="entry name" value="P-loop_NTPase"/>
</dbReference>
<keyword evidence="7" id="KW-0507">mRNA processing</keyword>
<protein>
    <recommendedName>
        <fullName evidence="23">Transcription termination factor 2</fullName>
    </recommendedName>
    <alternativeName>
        <fullName evidence="25">RNA polymerase II termination factor</fullName>
    </alternativeName>
    <alternativeName>
        <fullName evidence="24">Transcription release factor 2</fullName>
    </alternativeName>
</protein>
<dbReference type="PROSITE" id="PS00690">
    <property type="entry name" value="DEAH_ATP_HELICASE"/>
    <property type="match status" value="1"/>
</dbReference>
<dbReference type="GO" id="GO:0008270">
    <property type="term" value="F:zinc ion binding"/>
    <property type="evidence" value="ECO:0007669"/>
    <property type="project" value="UniProtKB-KW"/>
</dbReference>
<evidence type="ECO:0000259" key="30">
    <source>
        <dbReference type="PROSITE" id="PS51999"/>
    </source>
</evidence>
<dbReference type="InterPro" id="IPR010666">
    <property type="entry name" value="Znf_GRF"/>
</dbReference>
<evidence type="ECO:0000256" key="25">
    <source>
        <dbReference type="ARBA" id="ARBA00082628"/>
    </source>
</evidence>
<dbReference type="EMBL" id="JANPWB010000012">
    <property type="protein sequence ID" value="KAJ1112265.1"/>
    <property type="molecule type" value="Genomic_DNA"/>
</dbReference>
<dbReference type="InterPro" id="IPR001650">
    <property type="entry name" value="Helicase_C-like"/>
</dbReference>
<dbReference type="CDD" id="cd18793">
    <property type="entry name" value="SF2_C_SNF"/>
    <property type="match status" value="1"/>
</dbReference>
<keyword evidence="4" id="KW-0806">Transcription termination</keyword>
<keyword evidence="14" id="KW-0862">Zinc</keyword>
<evidence type="ECO:0000313" key="31">
    <source>
        <dbReference type="EMBL" id="KAJ1112265.1"/>
    </source>
</evidence>
<reference evidence="31" key="1">
    <citation type="journal article" date="2022" name="bioRxiv">
        <title>Sequencing and chromosome-scale assembly of the giantPleurodeles waltlgenome.</title>
        <authorList>
            <person name="Brown T."/>
            <person name="Elewa A."/>
            <person name="Iarovenko S."/>
            <person name="Subramanian E."/>
            <person name="Araus A.J."/>
            <person name="Petzold A."/>
            <person name="Susuki M."/>
            <person name="Suzuki K.-i.T."/>
            <person name="Hayashi T."/>
            <person name="Toyoda A."/>
            <person name="Oliveira C."/>
            <person name="Osipova E."/>
            <person name="Leigh N.D."/>
            <person name="Simon A."/>
            <person name="Yun M.H."/>
        </authorList>
    </citation>
    <scope>NUCLEOTIDE SEQUENCE</scope>
    <source>
        <strain evidence="31">20211129_DDA</strain>
        <tissue evidence="31">Liver</tissue>
    </source>
</reference>
<sequence length="1259" mass="140254">MEKVHCQDHGSLCLLKTGVRDGPNKGKSFYVCAAKLDSPCGFTLPVDIPASHCLQHVNFLVELQALVKQQERGDYKLYYRCVKSKADGVRWCGRIPWQGQKPRELPRNEKSQQALTNQLHSKPERNPFKILNENLEPSAWKQVHEERQERKMVEEKQKAKDRIMEDEKISSDCRREQELPVGMKVKKNHERKRMDPVEETRSGKELHEQLILKDGHISQEKSRENEFTTAAKNHVRCSGDKPPASSDAEVRPKVEQSMTGSKGKDSTDHGVLEEKLKDIRAEGVIVNKHREKAADEKNRDPLAAVKHSASRELELKLKTHTTSGESCQNGKTSEPKRELCSDESQVTLKDSTQTKKPGQEHPSQSSLSGEDQPKADLKIPKASTMSAGVGLCPPTSAAKCHTAIPVEKGTTVEKEACGGGVASTAPDDDDDEIIFVSSKPGEVVVPRSAHSSMRSSVGTVQRTITSFPGFGHVPPVSAPLHPTELHNQLKTQLKLKKATLATVNVQALPDKGQRLLKQVKDLEDALSALNLSTSENPGTGIDLKDAAPWKTTLPEPCNPFSRVTMTYPSTIPLAKTLPFQDQRTSSLGLQGLSSGSHQNYNQVYGVNPQWQSLYGGRMTEDRLCAVRNVTSEAIDHLHKSLESCPSPETTVEDPPGLKVPLMLHQKQALSWLLWREAQKPAGGILADDMGLGKTLTMIALILAQKKQQKVKEKEDKKLEAWISKNDSSIVPSRGTLIICPASLIHHWKKEVEKRVSSSKVRVYLFHGPNRERESQTLAEYDIVVTTYSLVAKEIPVTKDEGNSPAKDPDVEDKTLQCSTLLRIAWARVILDEAHNIKNPKVQTSIAVCKLRAGTRWAVTGTPIQNNLLDMYSLLKFLRCSPFDEFKLWKNQVDNGSKKGGERLNILTKSLLLRRTKDQMDSTGKPLVVLPQRRCEVHRLKLSEDEQSVYNVLFARSRSTLQSYLKRHEHKDRVQPQRSDNPFERVAQEFGASQQECQISAQQPPQGSSTVHILSLLLRLRQCCCHLALLKMALDQLELKNEGITLSLEEQLNALTLSELDTPDPQSMVSLNGSSFRADLFENTRESSKISSLLLKLKAIRSSPGAQKSVIVSQWTSMLKIVAVHLKRIGLSYATIDGSVNPKLRMDMVEEFNTNPKGPQVMLVSLCAGGVGLNLIGGNHLFLLDMHWNPALEDQACDRIYRVGQLRDVVIHRFVCEATVEEKIADLQEKKKELAKKVLSGTGEAFTKLTLADLRVLFGV</sequence>
<keyword evidence="15" id="KW-0067">ATP-binding</keyword>
<feature type="domain" description="GRF-type" evidence="30">
    <location>
        <begin position="6"/>
        <end position="49"/>
    </location>
</feature>
<evidence type="ECO:0000256" key="15">
    <source>
        <dbReference type="ARBA" id="ARBA00022840"/>
    </source>
</evidence>
<comment type="similarity">
    <text evidence="3">Belongs to the SNF2/RAD54 helicase family.</text>
</comment>
<dbReference type="InterPro" id="IPR050628">
    <property type="entry name" value="SNF2_RAD54_helicase_TF"/>
</dbReference>
<dbReference type="InterPro" id="IPR038718">
    <property type="entry name" value="SNF2-like_sf"/>
</dbReference>
<dbReference type="GO" id="GO:0004386">
    <property type="term" value="F:helicase activity"/>
    <property type="evidence" value="ECO:0007669"/>
    <property type="project" value="UniProtKB-KW"/>
</dbReference>
<keyword evidence="18" id="KW-0804">Transcription</keyword>
<keyword evidence="13" id="KW-0347">Helicase</keyword>
<comment type="function">
    <text evidence="21">DsDNA-dependent ATPase which acts as a transcription termination factor by coupling ATP hydrolysis with removal of RNA polymerase II from the DNA template. May contribute to mitotic transcription repression. May also be involved in pre-mRNA splicing.</text>
</comment>
<dbReference type="GO" id="GO:0003677">
    <property type="term" value="F:DNA binding"/>
    <property type="evidence" value="ECO:0007669"/>
    <property type="project" value="UniProtKB-KW"/>
</dbReference>
<keyword evidence="6" id="KW-0597">Phosphoprotein</keyword>
<feature type="compositionally biased region" description="Polar residues" evidence="27">
    <location>
        <begin position="320"/>
        <end position="332"/>
    </location>
</feature>
<dbReference type="Proteomes" id="UP001066276">
    <property type="component" value="Chromosome 8"/>
</dbReference>
<evidence type="ECO:0000256" key="3">
    <source>
        <dbReference type="ARBA" id="ARBA00007025"/>
    </source>
</evidence>
<evidence type="ECO:0000256" key="18">
    <source>
        <dbReference type="ARBA" id="ARBA00023163"/>
    </source>
</evidence>
<evidence type="ECO:0000256" key="17">
    <source>
        <dbReference type="ARBA" id="ARBA00023125"/>
    </source>
</evidence>
<keyword evidence="12" id="KW-0378">Hydrolase</keyword>
<feature type="compositionally biased region" description="Polar residues" evidence="27">
    <location>
        <begin position="342"/>
        <end position="369"/>
    </location>
</feature>
<keyword evidence="17" id="KW-0238">DNA-binding</keyword>
<feature type="domain" description="Helicase C-terminal" evidence="29">
    <location>
        <begin position="1088"/>
        <end position="1249"/>
    </location>
</feature>
<comment type="caution">
    <text evidence="31">The sequence shown here is derived from an EMBL/GenBank/DDBJ whole genome shotgun (WGS) entry which is preliminary data.</text>
</comment>
<evidence type="ECO:0000256" key="20">
    <source>
        <dbReference type="ARBA" id="ARBA00023242"/>
    </source>
</evidence>
<evidence type="ECO:0000256" key="27">
    <source>
        <dbReference type="SAM" id="MobiDB-lite"/>
    </source>
</evidence>
<dbReference type="AlphaFoldDB" id="A0AAV7NHH5"/>
<dbReference type="GO" id="GO:0006281">
    <property type="term" value="P:DNA repair"/>
    <property type="evidence" value="ECO:0007669"/>
    <property type="project" value="TreeGrafter"/>
</dbReference>
<dbReference type="CDD" id="cd18072">
    <property type="entry name" value="DEXHc_TTF2"/>
    <property type="match status" value="1"/>
</dbReference>
<evidence type="ECO:0000256" key="10">
    <source>
        <dbReference type="ARBA" id="ARBA00022741"/>
    </source>
</evidence>
<evidence type="ECO:0000256" key="7">
    <source>
        <dbReference type="ARBA" id="ARBA00022664"/>
    </source>
</evidence>
<evidence type="ECO:0000256" key="6">
    <source>
        <dbReference type="ARBA" id="ARBA00022553"/>
    </source>
</evidence>
<evidence type="ECO:0000256" key="8">
    <source>
        <dbReference type="ARBA" id="ARBA00022723"/>
    </source>
</evidence>
<feature type="region of interest" description="Disordered" evidence="27">
    <location>
        <begin position="145"/>
        <end position="173"/>
    </location>
</feature>
<evidence type="ECO:0000256" key="24">
    <source>
        <dbReference type="ARBA" id="ARBA00079067"/>
    </source>
</evidence>
<evidence type="ECO:0000256" key="23">
    <source>
        <dbReference type="ARBA" id="ARBA00070113"/>
    </source>
</evidence>
<keyword evidence="16" id="KW-0805">Transcription regulation</keyword>
<evidence type="ECO:0000256" key="5">
    <source>
        <dbReference type="ARBA" id="ARBA00022490"/>
    </source>
</evidence>
<dbReference type="InterPro" id="IPR014001">
    <property type="entry name" value="Helicase_ATP-bd"/>
</dbReference>
<feature type="domain" description="Helicase ATP-binding" evidence="28">
    <location>
        <begin position="674"/>
        <end position="880"/>
    </location>
</feature>
<keyword evidence="5" id="KW-0963">Cytoplasm</keyword>
<name>A0AAV7NHH5_PLEWA</name>
<dbReference type="PANTHER" id="PTHR45626">
    <property type="entry name" value="TRANSCRIPTION TERMINATION FACTOR 2-RELATED"/>
    <property type="match status" value="1"/>
</dbReference>
<dbReference type="GO" id="GO:0005737">
    <property type="term" value="C:cytoplasm"/>
    <property type="evidence" value="ECO:0007669"/>
    <property type="project" value="UniProtKB-SubCell"/>
</dbReference>
<evidence type="ECO:0000256" key="9">
    <source>
        <dbReference type="ARBA" id="ARBA00022728"/>
    </source>
</evidence>
<evidence type="ECO:0000256" key="13">
    <source>
        <dbReference type="ARBA" id="ARBA00022806"/>
    </source>
</evidence>
<dbReference type="PROSITE" id="PS51194">
    <property type="entry name" value="HELICASE_CTER"/>
    <property type="match status" value="1"/>
</dbReference>
<dbReference type="FunFam" id="3.40.50.300:FF:001502">
    <property type="entry name" value="Transcription termination factor 2"/>
    <property type="match status" value="1"/>
</dbReference>
<dbReference type="GO" id="GO:0006353">
    <property type="term" value="P:DNA-templated transcription termination"/>
    <property type="evidence" value="ECO:0007669"/>
    <property type="project" value="UniProtKB-KW"/>
</dbReference>
<evidence type="ECO:0000313" key="32">
    <source>
        <dbReference type="Proteomes" id="UP001066276"/>
    </source>
</evidence>
<evidence type="ECO:0000256" key="4">
    <source>
        <dbReference type="ARBA" id="ARBA00022472"/>
    </source>
</evidence>
<keyword evidence="9" id="KW-0747">Spliceosome</keyword>
<feature type="compositionally biased region" description="Basic and acidic residues" evidence="27">
    <location>
        <begin position="262"/>
        <end position="275"/>
    </location>
</feature>
<evidence type="ECO:0000259" key="28">
    <source>
        <dbReference type="PROSITE" id="PS51192"/>
    </source>
</evidence>
<feature type="region of interest" description="Disordered" evidence="27">
    <location>
        <begin position="235"/>
        <end position="275"/>
    </location>
</feature>
<dbReference type="SUPFAM" id="SSF52540">
    <property type="entry name" value="P-loop containing nucleoside triphosphate hydrolases"/>
    <property type="match status" value="2"/>
</dbReference>
<proteinExistence type="inferred from homology"/>
<dbReference type="Pfam" id="PF06839">
    <property type="entry name" value="Zn_ribbon_GRF"/>
    <property type="match status" value="1"/>
</dbReference>
<evidence type="ECO:0000256" key="19">
    <source>
        <dbReference type="ARBA" id="ARBA00023187"/>
    </source>
</evidence>